<name>A0A2P6V627_9CHLO</name>
<dbReference type="Gene3D" id="3.20.20.70">
    <property type="entry name" value="Aldolase class I"/>
    <property type="match status" value="1"/>
</dbReference>
<dbReference type="SFLD" id="SFLDF00272">
    <property type="entry name" value="biotin_synthase"/>
    <property type="match status" value="1"/>
</dbReference>
<evidence type="ECO:0000256" key="3">
    <source>
        <dbReference type="ARBA" id="ARBA00010765"/>
    </source>
</evidence>
<evidence type="ECO:0000259" key="14">
    <source>
        <dbReference type="PROSITE" id="PS51918"/>
    </source>
</evidence>
<dbReference type="HAMAP" id="MF_01694">
    <property type="entry name" value="BioB"/>
    <property type="match status" value="1"/>
</dbReference>
<dbReference type="GO" id="GO:0005739">
    <property type="term" value="C:mitochondrion"/>
    <property type="evidence" value="ECO:0007669"/>
    <property type="project" value="TreeGrafter"/>
</dbReference>
<comment type="pathway">
    <text evidence="2">Cofactor biosynthesis; biotin biosynthesis; biotin from 7,8-diaminononanoate: step 2/2.</text>
</comment>
<dbReference type="InterPro" id="IPR058240">
    <property type="entry name" value="rSAM_sf"/>
</dbReference>
<keyword evidence="5" id="KW-0004">4Fe-4S</keyword>
<keyword evidence="7" id="KW-0949">S-adenosyl-L-methionine</keyword>
<evidence type="ECO:0000313" key="16">
    <source>
        <dbReference type="Proteomes" id="UP000239649"/>
    </source>
</evidence>
<dbReference type="NCBIfam" id="TIGR00433">
    <property type="entry name" value="bioB"/>
    <property type="match status" value="1"/>
</dbReference>
<evidence type="ECO:0000256" key="1">
    <source>
        <dbReference type="ARBA" id="ARBA00001966"/>
    </source>
</evidence>
<dbReference type="SFLD" id="SFLDS00029">
    <property type="entry name" value="Radical_SAM"/>
    <property type="match status" value="1"/>
</dbReference>
<keyword evidence="16" id="KW-1185">Reference proteome</keyword>
<evidence type="ECO:0000256" key="6">
    <source>
        <dbReference type="ARBA" id="ARBA00022679"/>
    </source>
</evidence>
<keyword evidence="12" id="KW-0411">Iron-sulfur</keyword>
<evidence type="ECO:0000256" key="11">
    <source>
        <dbReference type="ARBA" id="ARBA00023004"/>
    </source>
</evidence>
<keyword evidence="8" id="KW-0001">2Fe-2S</keyword>
<dbReference type="SMART" id="SM00876">
    <property type="entry name" value="BATS"/>
    <property type="match status" value="1"/>
</dbReference>
<evidence type="ECO:0000256" key="10">
    <source>
        <dbReference type="ARBA" id="ARBA00022756"/>
    </source>
</evidence>
<dbReference type="SUPFAM" id="SSF102114">
    <property type="entry name" value="Radical SAM enzymes"/>
    <property type="match status" value="1"/>
</dbReference>
<dbReference type="SUPFAM" id="SSF117281">
    <property type="entry name" value="Kelch motif"/>
    <property type="match status" value="2"/>
</dbReference>
<dbReference type="PANTHER" id="PTHR22976:SF2">
    <property type="entry name" value="BIOTIN SYNTHASE, MITOCHONDRIAL"/>
    <property type="match status" value="1"/>
</dbReference>
<dbReference type="Pfam" id="PF04055">
    <property type="entry name" value="Radical_SAM"/>
    <property type="match status" value="1"/>
</dbReference>
<dbReference type="UniPathway" id="UPA00078">
    <property type="reaction ID" value="UER00162"/>
</dbReference>
<dbReference type="EC" id="2.8.1.6" evidence="4"/>
<dbReference type="SFLD" id="SFLDG01060">
    <property type="entry name" value="BATS_domain_containing"/>
    <property type="match status" value="1"/>
</dbReference>
<dbReference type="InterPro" id="IPR013785">
    <property type="entry name" value="Aldolase_TIM"/>
</dbReference>
<keyword evidence="11" id="KW-0408">Iron</keyword>
<dbReference type="EMBL" id="LHPF02000026">
    <property type="protein sequence ID" value="PSC69538.1"/>
    <property type="molecule type" value="Genomic_DNA"/>
</dbReference>
<dbReference type="GO" id="GO:0009102">
    <property type="term" value="P:biotin biosynthetic process"/>
    <property type="evidence" value="ECO:0007669"/>
    <property type="project" value="UniProtKB-UniPathway"/>
</dbReference>
<comment type="similarity">
    <text evidence="3">Belongs to the radical SAM superfamily. Biotin synthase family.</text>
</comment>
<proteinExistence type="inferred from homology"/>
<evidence type="ECO:0000256" key="13">
    <source>
        <dbReference type="ARBA" id="ARBA00034078"/>
    </source>
</evidence>
<accession>A0A2P6V627</accession>
<comment type="cofactor">
    <cofactor evidence="13">
        <name>[2Fe-2S] cluster</name>
        <dbReference type="ChEBI" id="CHEBI:190135"/>
    </cofactor>
</comment>
<keyword evidence="10" id="KW-0093">Biotin biosynthesis</keyword>
<dbReference type="InterPro" id="IPR015915">
    <property type="entry name" value="Kelch-typ_b-propeller"/>
</dbReference>
<dbReference type="STRING" id="554055.A0A2P6V627"/>
<dbReference type="GO" id="GO:0004076">
    <property type="term" value="F:biotin synthase activity"/>
    <property type="evidence" value="ECO:0007669"/>
    <property type="project" value="UniProtKB-EC"/>
</dbReference>
<gene>
    <name evidence="15" type="ORF">C2E20_6970</name>
</gene>
<dbReference type="InterPro" id="IPR002684">
    <property type="entry name" value="Biotin_synth/BioAB"/>
</dbReference>
<dbReference type="SFLD" id="SFLDG01278">
    <property type="entry name" value="biotin_synthase_like"/>
    <property type="match status" value="1"/>
</dbReference>
<evidence type="ECO:0000256" key="8">
    <source>
        <dbReference type="ARBA" id="ARBA00022714"/>
    </source>
</evidence>
<evidence type="ECO:0000256" key="12">
    <source>
        <dbReference type="ARBA" id="ARBA00023014"/>
    </source>
</evidence>
<dbReference type="Gene3D" id="2.120.10.80">
    <property type="entry name" value="Kelch-type beta propeller"/>
    <property type="match status" value="2"/>
</dbReference>
<comment type="caution">
    <text evidence="15">The sequence shown here is derived from an EMBL/GenBank/DDBJ whole genome shotgun (WGS) entry which is preliminary data.</text>
</comment>
<dbReference type="InterPro" id="IPR007197">
    <property type="entry name" value="rSAM"/>
</dbReference>
<evidence type="ECO:0000256" key="7">
    <source>
        <dbReference type="ARBA" id="ARBA00022691"/>
    </source>
</evidence>
<dbReference type="OrthoDB" id="2414104at2759"/>
<dbReference type="GO" id="GO:0051537">
    <property type="term" value="F:2 iron, 2 sulfur cluster binding"/>
    <property type="evidence" value="ECO:0007669"/>
    <property type="project" value="UniProtKB-KW"/>
</dbReference>
<feature type="domain" description="Radical SAM core" evidence="14">
    <location>
        <begin position="98"/>
        <end position="330"/>
    </location>
</feature>
<dbReference type="Pfam" id="PF06968">
    <property type="entry name" value="BATS"/>
    <property type="match status" value="1"/>
</dbReference>
<sequence length="1010" mass="109831">MALVAAPLRGLVAQGGVGALAGLTARQFCRRFSAVPQPDESSEAAPAPTAGGQARWLRELGVIRTDWTREEVAEVYNTPMMELVYQAASVHRMYNDPSMVQRCTLLSIKTGGCPENCGYCSQSSHWSKETGTKAEKLMGLDEVYEAALRAKAAGSTRFCMGAAWRGPSQVGKGQWERVLEMVGRIRGLGMEVCTTLGMLTPEQAAQLRQAGLTAYNHNLDTSPEYYEKVTSTRKYEDRLATLEAVRNAGISVCAGGIIGLGEEELDRVGLLHQLATLPAHPESVPINALVAVKGTPMQNNEAPTGLDVVRCVATARIVMPRTVVRLSAGRLNFSFADQAMCFLAGANSIFDGDKLLTTPNNDRNEDEAMFDMLGLKSRPAFVDYPAGNESSRQFVAAGEGHAHGAGGCGTHLHERGHTISFLACQGGPLEGEMRGRGLNYTLIPDVASSPSLRSAPVDPSQFDAVVVSTVMLHPWVREQVEAWGLAFMRRVVWWVHEQPEGVPPEAVEKLVAGSTIQRHLLARAALVLFDSDAQRGWWERWVLDEAWWVGLDFSPPIGRQYSFQPDPPLPTSLPWLRTRARGVQGSAEQPTDPPAFYTTLEADIRGVAAGAGVADAAARGPEAPPVEGLPLVEGAARPSGWADAFMPDPRSRARVEVDEMSWEWQELEAAPAIIYETLAVRVNDSLFTVGGYSGQNEIVLQSVWRRDMNSLAWVDRAAAAVPAGLAETHKGHALLDDRHLYLAGGQVGPACSLATAAAFRLDLRTREFHPLPPLPEARYLPFMTLRGSRLHAFGGLFPDRSTPALDHWSLGLQPDGSVAEAESWRTEEALPEGLGGSHMTGVELQPRFADEPAVYLYSRASQEYWARNASAGDFGCSIQREWGDVALWSHSATAGWRRHRDLPLPLQHATMCTLKLARDLVLLLAGQHFDRWLGRNIWLYNATADSWTRVGAAPIYMKGHVCTIHEGRLYLTGGQTGTDAGKSPVFGPLMAQQFVSTLPPQLAAVLAALT</sequence>
<evidence type="ECO:0000313" key="15">
    <source>
        <dbReference type="EMBL" id="PSC69538.1"/>
    </source>
</evidence>
<evidence type="ECO:0000256" key="9">
    <source>
        <dbReference type="ARBA" id="ARBA00022723"/>
    </source>
</evidence>
<evidence type="ECO:0000256" key="2">
    <source>
        <dbReference type="ARBA" id="ARBA00004942"/>
    </source>
</evidence>
<dbReference type="InterPro" id="IPR024177">
    <property type="entry name" value="Biotin_synthase"/>
</dbReference>
<keyword evidence="6" id="KW-0808">Transferase</keyword>
<dbReference type="InterPro" id="IPR006638">
    <property type="entry name" value="Elp3/MiaA/NifB-like_rSAM"/>
</dbReference>
<dbReference type="SMART" id="SM00729">
    <property type="entry name" value="Elp3"/>
    <property type="match status" value="1"/>
</dbReference>
<dbReference type="GO" id="GO:0051539">
    <property type="term" value="F:4 iron, 4 sulfur cluster binding"/>
    <property type="evidence" value="ECO:0007669"/>
    <property type="project" value="UniProtKB-KW"/>
</dbReference>
<organism evidence="15 16">
    <name type="scientific">Micractinium conductrix</name>
    <dbReference type="NCBI Taxonomy" id="554055"/>
    <lineage>
        <taxon>Eukaryota</taxon>
        <taxon>Viridiplantae</taxon>
        <taxon>Chlorophyta</taxon>
        <taxon>core chlorophytes</taxon>
        <taxon>Trebouxiophyceae</taxon>
        <taxon>Chlorellales</taxon>
        <taxon>Chlorellaceae</taxon>
        <taxon>Chlorella clade</taxon>
        <taxon>Micractinium</taxon>
    </lineage>
</organism>
<keyword evidence="9" id="KW-0479">Metal-binding</keyword>
<comment type="cofactor">
    <cofactor evidence="1">
        <name>[4Fe-4S] cluster</name>
        <dbReference type="ChEBI" id="CHEBI:49883"/>
    </cofactor>
</comment>
<dbReference type="GO" id="GO:0046872">
    <property type="term" value="F:metal ion binding"/>
    <property type="evidence" value="ECO:0007669"/>
    <property type="project" value="UniProtKB-KW"/>
</dbReference>
<protein>
    <recommendedName>
        <fullName evidence="4">biotin synthase</fullName>
        <ecNumber evidence="4">2.8.1.6</ecNumber>
    </recommendedName>
</protein>
<dbReference type="PANTHER" id="PTHR22976">
    <property type="entry name" value="BIOTIN SYNTHASE"/>
    <property type="match status" value="1"/>
</dbReference>
<evidence type="ECO:0000256" key="4">
    <source>
        <dbReference type="ARBA" id="ARBA00012236"/>
    </source>
</evidence>
<dbReference type="AlphaFoldDB" id="A0A2P6V627"/>
<dbReference type="CDD" id="cd01335">
    <property type="entry name" value="Radical_SAM"/>
    <property type="match status" value="1"/>
</dbReference>
<reference evidence="15 16" key="1">
    <citation type="journal article" date="2018" name="Plant J.">
        <title>Genome sequences of Chlorella sorokiniana UTEX 1602 and Micractinium conductrix SAG 241.80: implications to maltose excretion by a green alga.</title>
        <authorList>
            <person name="Arriola M.B."/>
            <person name="Velmurugan N."/>
            <person name="Zhang Y."/>
            <person name="Plunkett M.H."/>
            <person name="Hondzo H."/>
            <person name="Barney B.M."/>
        </authorList>
    </citation>
    <scope>NUCLEOTIDE SEQUENCE [LARGE SCALE GENOMIC DNA]</scope>
    <source>
        <strain evidence="15 16">SAG 241.80</strain>
    </source>
</reference>
<dbReference type="InterPro" id="IPR010722">
    <property type="entry name" value="BATS_dom"/>
</dbReference>
<evidence type="ECO:0000256" key="5">
    <source>
        <dbReference type="ARBA" id="ARBA00022485"/>
    </source>
</evidence>
<dbReference type="Proteomes" id="UP000239649">
    <property type="component" value="Unassembled WGS sequence"/>
</dbReference>
<dbReference type="PROSITE" id="PS51918">
    <property type="entry name" value="RADICAL_SAM"/>
    <property type="match status" value="1"/>
</dbReference>